<reference evidence="1" key="1">
    <citation type="submission" date="2018-05" db="EMBL/GenBank/DDBJ databases">
        <authorList>
            <person name="Lanie J.A."/>
            <person name="Ng W.-L."/>
            <person name="Kazmierczak K.M."/>
            <person name="Andrzejewski T.M."/>
            <person name="Davidsen T.M."/>
            <person name="Wayne K.J."/>
            <person name="Tettelin H."/>
            <person name="Glass J.I."/>
            <person name="Rusch D."/>
            <person name="Podicherti R."/>
            <person name="Tsui H.-C.T."/>
            <person name="Winkler M.E."/>
        </authorList>
    </citation>
    <scope>NUCLEOTIDE SEQUENCE</scope>
</reference>
<organism evidence="1">
    <name type="scientific">marine metagenome</name>
    <dbReference type="NCBI Taxonomy" id="408172"/>
    <lineage>
        <taxon>unclassified sequences</taxon>
        <taxon>metagenomes</taxon>
        <taxon>ecological metagenomes</taxon>
    </lineage>
</organism>
<protein>
    <submittedName>
        <fullName evidence="1">Uncharacterized protein</fullName>
    </submittedName>
</protein>
<dbReference type="EMBL" id="UINC01093693">
    <property type="protein sequence ID" value="SVC48317.1"/>
    <property type="molecule type" value="Genomic_DNA"/>
</dbReference>
<evidence type="ECO:0000313" key="1">
    <source>
        <dbReference type="EMBL" id="SVC48317.1"/>
    </source>
</evidence>
<accession>A0A382MKL5</accession>
<sequence>LYIFPFPQLNEWRRGAEWDSGIVFQNVELGKQVDITIYSKKAPIFLDRLYFDSIGDNRLEGLYLVRIPRHYSDAVRIKPSKDLVIYRAISDYNNNIHYDIDNWEPSDIPINIGGLSTLHTEIIKKPFPANNVIELASGGPNASDPIFIKVKDYVAVAPSLEFMILN</sequence>
<name>A0A382MKL5_9ZZZZ</name>
<proteinExistence type="predicted"/>
<dbReference type="AlphaFoldDB" id="A0A382MKL5"/>
<feature type="non-terminal residue" evidence="1">
    <location>
        <position position="1"/>
    </location>
</feature>
<gene>
    <name evidence="1" type="ORF">METZ01_LOCUS301171</name>
</gene>